<gene>
    <name evidence="1" type="ORF">Cni_G25140</name>
</gene>
<evidence type="ECO:0000313" key="1">
    <source>
        <dbReference type="EMBL" id="WOL16353.1"/>
    </source>
</evidence>
<accession>A0AAQ3KWJ7</accession>
<dbReference type="EMBL" id="CP136897">
    <property type="protein sequence ID" value="WOL16353.1"/>
    <property type="molecule type" value="Genomic_DNA"/>
</dbReference>
<sequence>MLSINPSRGFQLTSELYFDLQIELNEMMLYLIYRQRLLTEKCQLHILSHKSLWNFYLLNKIFPLKDMIHAPLQTKKKIYIAVTTSILYCLAKKSLSLYIYACTLNRGIVSEG</sequence>
<name>A0AAQ3KWJ7_9LILI</name>
<evidence type="ECO:0000313" key="2">
    <source>
        <dbReference type="Proteomes" id="UP001327560"/>
    </source>
</evidence>
<dbReference type="AlphaFoldDB" id="A0AAQ3KWJ7"/>
<proteinExistence type="predicted"/>
<reference evidence="1 2" key="1">
    <citation type="submission" date="2023-10" db="EMBL/GenBank/DDBJ databases">
        <title>Chromosome-scale genome assembly provides insights into flower coloration mechanisms of Canna indica.</title>
        <authorList>
            <person name="Li C."/>
        </authorList>
    </citation>
    <scope>NUCLEOTIDE SEQUENCE [LARGE SCALE GENOMIC DNA]</scope>
    <source>
        <tissue evidence="1">Flower</tissue>
    </source>
</reference>
<keyword evidence="2" id="KW-1185">Reference proteome</keyword>
<protein>
    <submittedName>
        <fullName evidence="1">Uncharacterized protein</fullName>
    </submittedName>
</protein>
<organism evidence="1 2">
    <name type="scientific">Canna indica</name>
    <name type="common">Indian-shot</name>
    <dbReference type="NCBI Taxonomy" id="4628"/>
    <lineage>
        <taxon>Eukaryota</taxon>
        <taxon>Viridiplantae</taxon>
        <taxon>Streptophyta</taxon>
        <taxon>Embryophyta</taxon>
        <taxon>Tracheophyta</taxon>
        <taxon>Spermatophyta</taxon>
        <taxon>Magnoliopsida</taxon>
        <taxon>Liliopsida</taxon>
        <taxon>Zingiberales</taxon>
        <taxon>Cannaceae</taxon>
        <taxon>Canna</taxon>
    </lineage>
</organism>
<dbReference type="Proteomes" id="UP001327560">
    <property type="component" value="Chromosome 8"/>
</dbReference>